<dbReference type="AlphaFoldDB" id="A0A0A8ZFF1"/>
<proteinExistence type="predicted"/>
<reference evidence="1" key="1">
    <citation type="submission" date="2014-09" db="EMBL/GenBank/DDBJ databases">
        <authorList>
            <person name="Magalhaes I.L.F."/>
            <person name="Oliveira U."/>
            <person name="Santos F.R."/>
            <person name="Vidigal T.H.D.A."/>
            <person name="Brescovit A.D."/>
            <person name="Santos A.J."/>
        </authorList>
    </citation>
    <scope>NUCLEOTIDE SEQUENCE</scope>
    <source>
        <tissue evidence="1">Shoot tissue taken approximately 20 cm above the soil surface</tissue>
    </source>
</reference>
<dbReference type="EMBL" id="GBRH01262410">
    <property type="protein sequence ID" value="JAD35485.1"/>
    <property type="molecule type" value="Transcribed_RNA"/>
</dbReference>
<name>A0A0A8ZFF1_ARUDO</name>
<evidence type="ECO:0000313" key="1">
    <source>
        <dbReference type="EMBL" id="JAD35485.1"/>
    </source>
</evidence>
<reference evidence="1" key="2">
    <citation type="journal article" date="2015" name="Data Brief">
        <title>Shoot transcriptome of the giant reed, Arundo donax.</title>
        <authorList>
            <person name="Barrero R.A."/>
            <person name="Guerrero F.D."/>
            <person name="Moolhuijzen P."/>
            <person name="Goolsby J.A."/>
            <person name="Tidwell J."/>
            <person name="Bellgard S.E."/>
            <person name="Bellgard M.I."/>
        </authorList>
    </citation>
    <scope>NUCLEOTIDE SEQUENCE</scope>
    <source>
        <tissue evidence="1">Shoot tissue taken approximately 20 cm above the soil surface</tissue>
    </source>
</reference>
<accession>A0A0A8ZFF1</accession>
<protein>
    <submittedName>
        <fullName evidence="1">Uncharacterized protein</fullName>
    </submittedName>
</protein>
<sequence length="44" mass="4834">MHETYNITSRLHQRGIAIFQGLSIRTATLQSQCNQTGNCCPLAG</sequence>
<organism evidence="1">
    <name type="scientific">Arundo donax</name>
    <name type="common">Giant reed</name>
    <name type="synonym">Donax arundinaceus</name>
    <dbReference type="NCBI Taxonomy" id="35708"/>
    <lineage>
        <taxon>Eukaryota</taxon>
        <taxon>Viridiplantae</taxon>
        <taxon>Streptophyta</taxon>
        <taxon>Embryophyta</taxon>
        <taxon>Tracheophyta</taxon>
        <taxon>Spermatophyta</taxon>
        <taxon>Magnoliopsida</taxon>
        <taxon>Liliopsida</taxon>
        <taxon>Poales</taxon>
        <taxon>Poaceae</taxon>
        <taxon>PACMAD clade</taxon>
        <taxon>Arundinoideae</taxon>
        <taxon>Arundineae</taxon>
        <taxon>Arundo</taxon>
    </lineage>
</organism>